<name>A0AAW2LM57_SESRA</name>
<evidence type="ECO:0000313" key="1">
    <source>
        <dbReference type="EMBL" id="KAL0320280.1"/>
    </source>
</evidence>
<gene>
    <name evidence="1" type="ORF">Sradi_5289500</name>
</gene>
<sequence>MYHVPFTSSMSLNQYKSTVPLSSIDSCIYFVLTPVVTSCRVNVHVCNTRPNASSRGIQTTPPTDVVVLIDAALLSFFLEVLGTNARLQPQALAKCLTSHPLSRFNKFAHVNDSSSA</sequence>
<protein>
    <submittedName>
        <fullName evidence="1">Uncharacterized protein</fullName>
    </submittedName>
</protein>
<dbReference type="EMBL" id="JACGWJ010000024">
    <property type="protein sequence ID" value="KAL0320280.1"/>
    <property type="molecule type" value="Genomic_DNA"/>
</dbReference>
<proteinExistence type="predicted"/>
<accession>A0AAW2LM57</accession>
<comment type="caution">
    <text evidence="1">The sequence shown here is derived from an EMBL/GenBank/DDBJ whole genome shotgun (WGS) entry which is preliminary data.</text>
</comment>
<reference evidence="1" key="1">
    <citation type="submission" date="2020-06" db="EMBL/GenBank/DDBJ databases">
        <authorList>
            <person name="Li T."/>
            <person name="Hu X."/>
            <person name="Zhang T."/>
            <person name="Song X."/>
            <person name="Zhang H."/>
            <person name="Dai N."/>
            <person name="Sheng W."/>
            <person name="Hou X."/>
            <person name="Wei L."/>
        </authorList>
    </citation>
    <scope>NUCLEOTIDE SEQUENCE</scope>
    <source>
        <strain evidence="1">G02</strain>
        <tissue evidence="1">Leaf</tissue>
    </source>
</reference>
<organism evidence="1">
    <name type="scientific">Sesamum radiatum</name>
    <name type="common">Black benniseed</name>
    <dbReference type="NCBI Taxonomy" id="300843"/>
    <lineage>
        <taxon>Eukaryota</taxon>
        <taxon>Viridiplantae</taxon>
        <taxon>Streptophyta</taxon>
        <taxon>Embryophyta</taxon>
        <taxon>Tracheophyta</taxon>
        <taxon>Spermatophyta</taxon>
        <taxon>Magnoliopsida</taxon>
        <taxon>eudicotyledons</taxon>
        <taxon>Gunneridae</taxon>
        <taxon>Pentapetalae</taxon>
        <taxon>asterids</taxon>
        <taxon>lamiids</taxon>
        <taxon>Lamiales</taxon>
        <taxon>Pedaliaceae</taxon>
        <taxon>Sesamum</taxon>
    </lineage>
</organism>
<reference evidence="1" key="2">
    <citation type="journal article" date="2024" name="Plant">
        <title>Genomic evolution and insights into agronomic trait innovations of Sesamum species.</title>
        <authorList>
            <person name="Miao H."/>
            <person name="Wang L."/>
            <person name="Qu L."/>
            <person name="Liu H."/>
            <person name="Sun Y."/>
            <person name="Le M."/>
            <person name="Wang Q."/>
            <person name="Wei S."/>
            <person name="Zheng Y."/>
            <person name="Lin W."/>
            <person name="Duan Y."/>
            <person name="Cao H."/>
            <person name="Xiong S."/>
            <person name="Wang X."/>
            <person name="Wei L."/>
            <person name="Li C."/>
            <person name="Ma Q."/>
            <person name="Ju M."/>
            <person name="Zhao R."/>
            <person name="Li G."/>
            <person name="Mu C."/>
            <person name="Tian Q."/>
            <person name="Mei H."/>
            <person name="Zhang T."/>
            <person name="Gao T."/>
            <person name="Zhang H."/>
        </authorList>
    </citation>
    <scope>NUCLEOTIDE SEQUENCE</scope>
    <source>
        <strain evidence="1">G02</strain>
    </source>
</reference>
<dbReference type="AlphaFoldDB" id="A0AAW2LM57"/>